<dbReference type="GO" id="GO:0005634">
    <property type="term" value="C:nucleus"/>
    <property type="evidence" value="ECO:0007669"/>
    <property type="project" value="TreeGrafter"/>
</dbReference>
<evidence type="ECO:0000259" key="7">
    <source>
        <dbReference type="PROSITE" id="PS50157"/>
    </source>
</evidence>
<dbReference type="GO" id="GO:0000981">
    <property type="term" value="F:DNA-binding transcription factor activity, RNA polymerase II-specific"/>
    <property type="evidence" value="ECO:0007669"/>
    <property type="project" value="TreeGrafter"/>
</dbReference>
<evidence type="ECO:0000256" key="6">
    <source>
        <dbReference type="SAM" id="MobiDB-lite"/>
    </source>
</evidence>
<evidence type="ECO:0000256" key="1">
    <source>
        <dbReference type="ARBA" id="ARBA00022723"/>
    </source>
</evidence>
<dbReference type="PhylomeDB" id="B4NWM4"/>
<dbReference type="InterPro" id="IPR013087">
    <property type="entry name" value="Znf_C2H2_type"/>
</dbReference>
<dbReference type="KEGG" id="dya:Dyak_GE19311"/>
<evidence type="ECO:0000256" key="2">
    <source>
        <dbReference type="ARBA" id="ARBA00022737"/>
    </source>
</evidence>
<dbReference type="SUPFAM" id="SSF57667">
    <property type="entry name" value="beta-beta-alpha zinc fingers"/>
    <property type="match status" value="1"/>
</dbReference>
<name>B4NWM4_DROYA</name>
<gene>
    <name evidence="8" type="primary">Dyak\GE19311</name>
    <name evidence="8" type="synonym">dyak_GLEANR_3084</name>
    <name evidence="8" type="synonym">GE19311</name>
    <name evidence="8" type="ORF">Dyak_GE19311</name>
</gene>
<dbReference type="AlphaFoldDB" id="B4NWM4"/>
<evidence type="ECO:0000313" key="9">
    <source>
        <dbReference type="Proteomes" id="UP000002282"/>
    </source>
</evidence>
<organism evidence="8 9">
    <name type="scientific">Drosophila yakuba</name>
    <name type="common">Fruit fly</name>
    <dbReference type="NCBI Taxonomy" id="7245"/>
    <lineage>
        <taxon>Eukaryota</taxon>
        <taxon>Metazoa</taxon>
        <taxon>Ecdysozoa</taxon>
        <taxon>Arthropoda</taxon>
        <taxon>Hexapoda</taxon>
        <taxon>Insecta</taxon>
        <taxon>Pterygota</taxon>
        <taxon>Neoptera</taxon>
        <taxon>Endopterygota</taxon>
        <taxon>Diptera</taxon>
        <taxon>Brachycera</taxon>
        <taxon>Muscomorpha</taxon>
        <taxon>Ephydroidea</taxon>
        <taxon>Drosophilidae</taxon>
        <taxon>Drosophila</taxon>
        <taxon>Sophophora</taxon>
    </lineage>
</organism>
<keyword evidence="2" id="KW-0677">Repeat</keyword>
<feature type="region of interest" description="Disordered" evidence="6">
    <location>
        <begin position="372"/>
        <end position="407"/>
    </location>
</feature>
<dbReference type="InterPro" id="IPR036236">
    <property type="entry name" value="Znf_C2H2_sf"/>
</dbReference>
<reference evidence="8 9" key="1">
    <citation type="journal article" date="2007" name="Nature">
        <title>Evolution of genes and genomes on the Drosophila phylogeny.</title>
        <authorList>
            <consortium name="Drosophila 12 Genomes Consortium"/>
            <person name="Clark A.G."/>
            <person name="Eisen M.B."/>
            <person name="Smith D.R."/>
            <person name="Bergman C.M."/>
            <person name="Oliver B."/>
            <person name="Markow T.A."/>
            <person name="Kaufman T.C."/>
            <person name="Kellis M."/>
            <person name="Gelbart W."/>
            <person name="Iyer V.N."/>
            <person name="Pollard D.A."/>
            <person name="Sackton T.B."/>
            <person name="Larracuente A.M."/>
            <person name="Singh N.D."/>
            <person name="Abad J.P."/>
            <person name="Abt D.N."/>
            <person name="Adryan B."/>
            <person name="Aguade M."/>
            <person name="Akashi H."/>
            <person name="Anderson W.W."/>
            <person name="Aquadro C.F."/>
            <person name="Ardell D.H."/>
            <person name="Arguello R."/>
            <person name="Artieri C.G."/>
            <person name="Barbash D.A."/>
            <person name="Barker D."/>
            <person name="Barsanti P."/>
            <person name="Batterham P."/>
            <person name="Batzoglou S."/>
            <person name="Begun D."/>
            <person name="Bhutkar A."/>
            <person name="Blanco E."/>
            <person name="Bosak S.A."/>
            <person name="Bradley R.K."/>
            <person name="Brand A.D."/>
            <person name="Brent M.R."/>
            <person name="Brooks A.N."/>
            <person name="Brown R.H."/>
            <person name="Butlin R.K."/>
            <person name="Caggese C."/>
            <person name="Calvi B.R."/>
            <person name="Bernardo de Carvalho A."/>
            <person name="Caspi A."/>
            <person name="Castrezana S."/>
            <person name="Celniker S.E."/>
            <person name="Chang J.L."/>
            <person name="Chapple C."/>
            <person name="Chatterji S."/>
            <person name="Chinwalla A."/>
            <person name="Civetta A."/>
            <person name="Clifton S.W."/>
            <person name="Comeron J.M."/>
            <person name="Costello J.C."/>
            <person name="Coyne J.A."/>
            <person name="Daub J."/>
            <person name="David R.G."/>
            <person name="Delcher A.L."/>
            <person name="Delehaunty K."/>
            <person name="Do C.B."/>
            <person name="Ebling H."/>
            <person name="Edwards K."/>
            <person name="Eickbush T."/>
            <person name="Evans J.D."/>
            <person name="Filipski A."/>
            <person name="Findeiss S."/>
            <person name="Freyhult E."/>
            <person name="Fulton L."/>
            <person name="Fulton R."/>
            <person name="Garcia A.C."/>
            <person name="Gardiner A."/>
            <person name="Garfield D.A."/>
            <person name="Garvin B.E."/>
            <person name="Gibson G."/>
            <person name="Gilbert D."/>
            <person name="Gnerre S."/>
            <person name="Godfrey J."/>
            <person name="Good R."/>
            <person name="Gotea V."/>
            <person name="Gravely B."/>
            <person name="Greenberg A.J."/>
            <person name="Griffiths-Jones S."/>
            <person name="Gross S."/>
            <person name="Guigo R."/>
            <person name="Gustafson E.A."/>
            <person name="Haerty W."/>
            <person name="Hahn M.W."/>
            <person name="Halligan D.L."/>
            <person name="Halpern A.L."/>
            <person name="Halter G.M."/>
            <person name="Han M.V."/>
            <person name="Heger A."/>
            <person name="Hillier L."/>
            <person name="Hinrichs A.S."/>
            <person name="Holmes I."/>
            <person name="Hoskins R.A."/>
            <person name="Hubisz M.J."/>
            <person name="Hultmark D."/>
            <person name="Huntley M.A."/>
            <person name="Jaffe D.B."/>
            <person name="Jagadeeshan S."/>
            <person name="Jeck W.R."/>
            <person name="Johnson J."/>
            <person name="Jones C.D."/>
            <person name="Jordan W.C."/>
            <person name="Karpen G.H."/>
            <person name="Kataoka E."/>
            <person name="Keightley P.D."/>
            <person name="Kheradpour P."/>
            <person name="Kirkness E.F."/>
            <person name="Koerich L.B."/>
            <person name="Kristiansen K."/>
            <person name="Kudrna D."/>
            <person name="Kulathinal R.J."/>
            <person name="Kumar S."/>
            <person name="Kwok R."/>
            <person name="Lander E."/>
            <person name="Langley C.H."/>
            <person name="Lapoint R."/>
            <person name="Lazzaro B.P."/>
            <person name="Lee S.J."/>
            <person name="Levesque L."/>
            <person name="Li R."/>
            <person name="Lin C.F."/>
            <person name="Lin M.F."/>
            <person name="Lindblad-Toh K."/>
            <person name="Llopart A."/>
            <person name="Long M."/>
            <person name="Low L."/>
            <person name="Lozovsky E."/>
            <person name="Lu J."/>
            <person name="Luo M."/>
            <person name="Machado C.A."/>
            <person name="Makalowski W."/>
            <person name="Marzo M."/>
            <person name="Matsuda M."/>
            <person name="Matzkin L."/>
            <person name="McAllister B."/>
            <person name="McBride C.S."/>
            <person name="McKernan B."/>
            <person name="McKernan K."/>
            <person name="Mendez-Lago M."/>
            <person name="Minx P."/>
            <person name="Mollenhauer M.U."/>
            <person name="Montooth K."/>
            <person name="Mount S.M."/>
            <person name="Mu X."/>
            <person name="Myers E."/>
            <person name="Negre B."/>
            <person name="Newfeld S."/>
            <person name="Nielsen R."/>
            <person name="Noor M.A."/>
            <person name="O'Grady P."/>
            <person name="Pachter L."/>
            <person name="Papaceit M."/>
            <person name="Parisi M.J."/>
            <person name="Parisi M."/>
            <person name="Parts L."/>
            <person name="Pedersen J.S."/>
            <person name="Pesole G."/>
            <person name="Phillippy A.M."/>
            <person name="Ponting C.P."/>
            <person name="Pop M."/>
            <person name="Porcelli D."/>
            <person name="Powell J.R."/>
            <person name="Prohaska S."/>
            <person name="Pruitt K."/>
            <person name="Puig M."/>
            <person name="Quesneville H."/>
            <person name="Ram K.R."/>
            <person name="Rand D."/>
            <person name="Rasmussen M.D."/>
            <person name="Reed L.K."/>
            <person name="Reenan R."/>
            <person name="Reily A."/>
            <person name="Remington K.A."/>
            <person name="Rieger T.T."/>
            <person name="Ritchie M.G."/>
            <person name="Robin C."/>
            <person name="Rogers Y.H."/>
            <person name="Rohde C."/>
            <person name="Rozas J."/>
            <person name="Rubenfield M.J."/>
            <person name="Ruiz A."/>
            <person name="Russo S."/>
            <person name="Salzberg S.L."/>
            <person name="Sanchez-Gracia A."/>
            <person name="Saranga D.J."/>
            <person name="Sato H."/>
            <person name="Schaeffer S.W."/>
            <person name="Schatz M.C."/>
            <person name="Schlenke T."/>
            <person name="Schwartz R."/>
            <person name="Segarra C."/>
            <person name="Singh R.S."/>
            <person name="Sirot L."/>
            <person name="Sirota M."/>
            <person name="Sisneros N.B."/>
            <person name="Smith C.D."/>
            <person name="Smith T.F."/>
            <person name="Spieth J."/>
            <person name="Stage D.E."/>
            <person name="Stark A."/>
            <person name="Stephan W."/>
            <person name="Strausberg R.L."/>
            <person name="Strempel S."/>
            <person name="Sturgill D."/>
            <person name="Sutton G."/>
            <person name="Sutton G.G."/>
            <person name="Tao W."/>
            <person name="Teichmann S."/>
            <person name="Tobari Y.N."/>
            <person name="Tomimura Y."/>
            <person name="Tsolas J.M."/>
            <person name="Valente V.L."/>
            <person name="Venter E."/>
            <person name="Venter J.C."/>
            <person name="Vicario S."/>
            <person name="Vieira F.G."/>
            <person name="Vilella A.J."/>
            <person name="Villasante A."/>
            <person name="Walenz B."/>
            <person name="Wang J."/>
            <person name="Wasserman M."/>
            <person name="Watts T."/>
            <person name="Wilson D."/>
            <person name="Wilson R.K."/>
            <person name="Wing R.A."/>
            <person name="Wolfner M.F."/>
            <person name="Wong A."/>
            <person name="Wong G.K."/>
            <person name="Wu C.I."/>
            <person name="Wu G."/>
            <person name="Yamamoto D."/>
            <person name="Yang H.P."/>
            <person name="Yang S.P."/>
            <person name="Yorke J.A."/>
            <person name="Yoshida K."/>
            <person name="Zdobnov E."/>
            <person name="Zhang P."/>
            <person name="Zhang Y."/>
            <person name="Zimin A.V."/>
            <person name="Baldwin J."/>
            <person name="Abdouelleil A."/>
            <person name="Abdulkadir J."/>
            <person name="Abebe A."/>
            <person name="Abera B."/>
            <person name="Abreu J."/>
            <person name="Acer S.C."/>
            <person name="Aftuck L."/>
            <person name="Alexander A."/>
            <person name="An P."/>
            <person name="Anderson E."/>
            <person name="Anderson S."/>
            <person name="Arachi H."/>
            <person name="Azer M."/>
            <person name="Bachantsang P."/>
            <person name="Barry A."/>
            <person name="Bayul T."/>
            <person name="Berlin A."/>
            <person name="Bessette D."/>
            <person name="Bloom T."/>
            <person name="Blye J."/>
            <person name="Boguslavskiy L."/>
            <person name="Bonnet C."/>
            <person name="Boukhgalter B."/>
            <person name="Bourzgui I."/>
            <person name="Brown A."/>
            <person name="Cahill P."/>
            <person name="Channer S."/>
            <person name="Cheshatsang Y."/>
            <person name="Chuda L."/>
            <person name="Citroen M."/>
            <person name="Collymore A."/>
            <person name="Cooke P."/>
            <person name="Costello M."/>
            <person name="D'Aco K."/>
            <person name="Daza R."/>
            <person name="De Haan G."/>
            <person name="DeGray S."/>
            <person name="DeMaso C."/>
            <person name="Dhargay N."/>
            <person name="Dooley K."/>
            <person name="Dooley E."/>
            <person name="Doricent M."/>
            <person name="Dorje P."/>
            <person name="Dorjee K."/>
            <person name="Dupes A."/>
            <person name="Elong R."/>
            <person name="Falk J."/>
            <person name="Farina A."/>
            <person name="Faro S."/>
            <person name="Ferguson D."/>
            <person name="Fisher S."/>
            <person name="Foley C.D."/>
            <person name="Franke A."/>
            <person name="Friedrich D."/>
            <person name="Gadbois L."/>
            <person name="Gearin G."/>
            <person name="Gearin C.R."/>
            <person name="Giannoukos G."/>
            <person name="Goode T."/>
            <person name="Graham J."/>
            <person name="Grandbois E."/>
            <person name="Grewal S."/>
            <person name="Gyaltsen K."/>
            <person name="Hafez N."/>
            <person name="Hagos B."/>
            <person name="Hall J."/>
            <person name="Henson C."/>
            <person name="Hollinger A."/>
            <person name="Honan T."/>
            <person name="Huard M.D."/>
            <person name="Hughes L."/>
            <person name="Hurhula B."/>
            <person name="Husby M.E."/>
            <person name="Kamat A."/>
            <person name="Kanga B."/>
            <person name="Kashin S."/>
            <person name="Khazanovich D."/>
            <person name="Kisner P."/>
            <person name="Lance K."/>
            <person name="Lara M."/>
            <person name="Lee W."/>
            <person name="Lennon N."/>
            <person name="Letendre F."/>
            <person name="LeVine R."/>
            <person name="Lipovsky A."/>
            <person name="Liu X."/>
            <person name="Liu J."/>
            <person name="Liu S."/>
            <person name="Lokyitsang T."/>
            <person name="Lokyitsang Y."/>
            <person name="Lubonja R."/>
            <person name="Lui A."/>
            <person name="MacDonald P."/>
            <person name="Magnisalis V."/>
            <person name="Maru K."/>
            <person name="Matthews C."/>
            <person name="McCusker W."/>
            <person name="McDonough S."/>
            <person name="Mehta T."/>
            <person name="Meldrim J."/>
            <person name="Meneus L."/>
            <person name="Mihai O."/>
            <person name="Mihalev A."/>
            <person name="Mihova T."/>
            <person name="Mittelman R."/>
            <person name="Mlenga V."/>
            <person name="Montmayeur A."/>
            <person name="Mulrain L."/>
            <person name="Navidi A."/>
            <person name="Naylor J."/>
            <person name="Negash T."/>
            <person name="Nguyen T."/>
            <person name="Nguyen N."/>
            <person name="Nicol R."/>
            <person name="Norbu C."/>
            <person name="Norbu N."/>
            <person name="Novod N."/>
            <person name="O'Neill B."/>
            <person name="Osman S."/>
            <person name="Markiewicz E."/>
            <person name="Oyono O.L."/>
            <person name="Patti C."/>
            <person name="Phunkhang P."/>
            <person name="Pierre F."/>
            <person name="Priest M."/>
            <person name="Raghuraman S."/>
            <person name="Rege F."/>
            <person name="Reyes R."/>
            <person name="Rise C."/>
            <person name="Rogov P."/>
            <person name="Ross K."/>
            <person name="Ryan E."/>
            <person name="Settipalli S."/>
            <person name="Shea T."/>
            <person name="Sherpa N."/>
            <person name="Shi L."/>
            <person name="Shih D."/>
            <person name="Sparrow T."/>
            <person name="Spaulding J."/>
            <person name="Stalker J."/>
            <person name="Stange-Thomann N."/>
            <person name="Stavropoulos S."/>
            <person name="Stone C."/>
            <person name="Strader C."/>
            <person name="Tesfaye S."/>
            <person name="Thomson T."/>
            <person name="Thoulutsang Y."/>
            <person name="Thoulutsang D."/>
            <person name="Topham K."/>
            <person name="Topping I."/>
            <person name="Tsamla T."/>
            <person name="Vassiliev H."/>
            <person name="Vo A."/>
            <person name="Wangchuk T."/>
            <person name="Wangdi T."/>
            <person name="Weiand M."/>
            <person name="Wilkinson J."/>
            <person name="Wilson A."/>
            <person name="Yadav S."/>
            <person name="Young G."/>
            <person name="Yu Q."/>
            <person name="Zembek L."/>
            <person name="Zhong D."/>
            <person name="Zimmer A."/>
            <person name="Zwirko Z."/>
            <person name="Jaffe D.B."/>
            <person name="Alvarez P."/>
            <person name="Brockman W."/>
            <person name="Butler J."/>
            <person name="Chin C."/>
            <person name="Gnerre S."/>
            <person name="Grabherr M."/>
            <person name="Kleber M."/>
            <person name="Mauceli E."/>
            <person name="MacCallum I."/>
        </authorList>
    </citation>
    <scope>NUCLEOTIDE SEQUENCE [LARGE SCALE GENOMIC DNA]</scope>
    <source>
        <strain evidence="9">Tai18E2 / Tucson 14021-0261.01</strain>
    </source>
</reference>
<dbReference type="PANTHER" id="PTHR24409">
    <property type="entry name" value="ZINC FINGER PROTEIN 142"/>
    <property type="match status" value="1"/>
</dbReference>
<dbReference type="PROSITE" id="PS00028">
    <property type="entry name" value="ZINC_FINGER_C2H2_1"/>
    <property type="match status" value="3"/>
</dbReference>
<dbReference type="HOGENOM" id="CLU_579056_0_0_1"/>
<protein>
    <recommendedName>
        <fullName evidence="7">C2H2-type domain-containing protein</fullName>
    </recommendedName>
</protein>
<reference evidence="8 9" key="2">
    <citation type="journal article" date="2007" name="PLoS Biol.">
        <title>Principles of genome evolution in the Drosophila melanogaster species group.</title>
        <authorList>
            <person name="Ranz J.M."/>
            <person name="Maurin D."/>
            <person name="Chan Y.S."/>
            <person name="von Grotthuss M."/>
            <person name="Hillier L.W."/>
            <person name="Roote J."/>
            <person name="Ashburner M."/>
            <person name="Bergman C.M."/>
        </authorList>
    </citation>
    <scope>NUCLEOTIDE SEQUENCE [LARGE SCALE GENOMIC DNA]</scope>
    <source>
        <strain evidence="9">Tai18E2 / Tucson 14021-0261.01</strain>
    </source>
</reference>
<feature type="domain" description="C2H2-type" evidence="7">
    <location>
        <begin position="345"/>
        <end position="373"/>
    </location>
</feature>
<evidence type="ECO:0000256" key="4">
    <source>
        <dbReference type="ARBA" id="ARBA00022833"/>
    </source>
</evidence>
<keyword evidence="4" id="KW-0862">Zinc</keyword>
<dbReference type="GO" id="GO:0008270">
    <property type="term" value="F:zinc ion binding"/>
    <property type="evidence" value="ECO:0007669"/>
    <property type="project" value="UniProtKB-KW"/>
</dbReference>
<feature type="compositionally biased region" description="Low complexity" evidence="6">
    <location>
        <begin position="280"/>
        <end position="291"/>
    </location>
</feature>
<dbReference type="EMBL" id="CM000157">
    <property type="protein sequence ID" value="EDW89569.1"/>
    <property type="molecule type" value="Genomic_DNA"/>
</dbReference>
<dbReference type="PROSITE" id="PS50157">
    <property type="entry name" value="ZINC_FINGER_C2H2_2"/>
    <property type="match status" value="2"/>
</dbReference>
<dbReference type="Gene3D" id="3.30.160.60">
    <property type="entry name" value="Classic Zinc Finger"/>
    <property type="match status" value="1"/>
</dbReference>
<keyword evidence="9" id="KW-1185">Reference proteome</keyword>
<proteinExistence type="predicted"/>
<keyword evidence="3 5" id="KW-0863">Zinc-finger</keyword>
<feature type="region of interest" description="Disordered" evidence="6">
    <location>
        <begin position="253"/>
        <end position="295"/>
    </location>
</feature>
<dbReference type="SMART" id="SM00355">
    <property type="entry name" value="ZnF_C2H2"/>
    <property type="match status" value="3"/>
</dbReference>
<evidence type="ECO:0000256" key="3">
    <source>
        <dbReference type="ARBA" id="ARBA00022771"/>
    </source>
</evidence>
<dbReference type="Proteomes" id="UP000002282">
    <property type="component" value="Chromosome 2L"/>
</dbReference>
<dbReference type="OMA" id="MHMKVKH"/>
<feature type="compositionally biased region" description="Polar residues" evidence="6">
    <location>
        <begin position="374"/>
        <end position="388"/>
    </location>
</feature>
<evidence type="ECO:0000313" key="8">
    <source>
        <dbReference type="EMBL" id="EDW89569.1"/>
    </source>
</evidence>
<dbReference type="PANTHER" id="PTHR24409:SF295">
    <property type="entry name" value="AZ2-RELATED"/>
    <property type="match status" value="1"/>
</dbReference>
<evidence type="ECO:0000256" key="5">
    <source>
        <dbReference type="PROSITE-ProRule" id="PRU00042"/>
    </source>
</evidence>
<keyword evidence="1" id="KW-0479">Metal-binding</keyword>
<dbReference type="eggNOG" id="ENOG502T7Y5">
    <property type="taxonomic scope" value="Eukaryota"/>
</dbReference>
<feature type="domain" description="C2H2-type" evidence="7">
    <location>
        <begin position="304"/>
        <end position="332"/>
    </location>
</feature>
<sequence length="476" mass="53797">MSADSNSDVEIIETEHMNHHHNHRKTEAFGHPARMYPQLPSGIPSPPFSPTDPMDMPLVKEVLARNEHINVPEGTVLCVPCYLCKQPFNDIESFKEHLTQHAAEIHSWNIGRVQEQEPPQLMVPFVEPMNQPFVHPKDQLLIHSIDQGAIDCHHHYSIPMEFGSQPPLDLYSPPLEPLGQNLIQPPHMHLTVQHTGYEPPLQFSGHRPIELPQKISMSPHSLEFPVQPMLSAIPCKQHTPLEVQKSCVPKTMPRSVEEPPVLVNPPSQAQDPIQDAGAGKSRSSVPIISKPPKAKPPAFNRGHFECAWCGKLLSTRQSLSYHERHFHGGKDPLANRIEKDVPKQYKCCTCKKRYKRRTFLLMHMKVKHGMVFPSRTTANPESQISVDSPASPETPVSPKSSPDETPKKEIWSTRIFNAVAAAKYQPASERADKYLVAPRQQTEQLESGFTITSKRTYPLRSPFFNPDLWLDCDAYL</sequence>
<accession>B4NWM4</accession>
<dbReference type="OrthoDB" id="7868990at2759"/>
<dbReference type="GO" id="GO:0000977">
    <property type="term" value="F:RNA polymerase II transcription regulatory region sequence-specific DNA binding"/>
    <property type="evidence" value="ECO:0007669"/>
    <property type="project" value="TreeGrafter"/>
</dbReference>